<dbReference type="GeneID" id="80897927"/>
<dbReference type="RefSeq" id="XP_056051713.1">
    <property type="nucleotide sequence ID" value="XM_056199799.1"/>
</dbReference>
<feature type="region of interest" description="Disordered" evidence="1">
    <location>
        <begin position="1"/>
        <end position="22"/>
    </location>
</feature>
<evidence type="ECO:0000313" key="2">
    <source>
        <dbReference type="EMBL" id="KAJ4149999.1"/>
    </source>
</evidence>
<dbReference type="Proteomes" id="UP001144673">
    <property type="component" value="Chromosome 4"/>
</dbReference>
<keyword evidence="3" id="KW-1185">Reference proteome</keyword>
<sequence length="115" mass="13108">MHKSEFSRHQLPNSKTPTPRKRLTTCKHDVNIDDGTIRETTARPDESNMILFSNFQLIPSSVAYPFRCPLSDPGAAKVLPFANPPMASTLCFTFTQRKSHRQCLLVRVQQLLKPR</sequence>
<dbReference type="EMBL" id="JAJHUN010000009">
    <property type="protein sequence ID" value="KAJ4149999.1"/>
    <property type="molecule type" value="Genomic_DNA"/>
</dbReference>
<dbReference type="KEGG" id="amus:LMH87_010768"/>
<reference evidence="2" key="1">
    <citation type="journal article" date="2023" name="Access Microbiol">
        <title>De-novo genome assembly for Akanthomyces muscarius, a biocontrol agent of insect agricultural pests.</title>
        <authorList>
            <person name="Erdos Z."/>
            <person name="Studholme D.J."/>
            <person name="Raymond B."/>
            <person name="Sharma M."/>
        </authorList>
    </citation>
    <scope>NUCLEOTIDE SEQUENCE</scope>
    <source>
        <strain evidence="2">Ve6</strain>
    </source>
</reference>
<evidence type="ECO:0000313" key="3">
    <source>
        <dbReference type="Proteomes" id="UP001144673"/>
    </source>
</evidence>
<dbReference type="AlphaFoldDB" id="A0A9W8Q7W9"/>
<name>A0A9W8Q7W9_AKAMU</name>
<protein>
    <submittedName>
        <fullName evidence="2">Uncharacterized protein</fullName>
    </submittedName>
</protein>
<comment type="caution">
    <text evidence="2">The sequence shown here is derived from an EMBL/GenBank/DDBJ whole genome shotgun (WGS) entry which is preliminary data.</text>
</comment>
<organism evidence="2 3">
    <name type="scientific">Akanthomyces muscarius</name>
    <name type="common">Entomopathogenic fungus</name>
    <name type="synonym">Lecanicillium muscarium</name>
    <dbReference type="NCBI Taxonomy" id="2231603"/>
    <lineage>
        <taxon>Eukaryota</taxon>
        <taxon>Fungi</taxon>
        <taxon>Dikarya</taxon>
        <taxon>Ascomycota</taxon>
        <taxon>Pezizomycotina</taxon>
        <taxon>Sordariomycetes</taxon>
        <taxon>Hypocreomycetidae</taxon>
        <taxon>Hypocreales</taxon>
        <taxon>Cordycipitaceae</taxon>
        <taxon>Akanthomyces</taxon>
    </lineage>
</organism>
<accession>A0A9W8Q7W9</accession>
<evidence type="ECO:0000256" key="1">
    <source>
        <dbReference type="SAM" id="MobiDB-lite"/>
    </source>
</evidence>
<gene>
    <name evidence="2" type="ORF">LMH87_010768</name>
</gene>
<proteinExistence type="predicted"/>